<gene>
    <name evidence="2" type="ORF">LXN57_40780</name>
</gene>
<comment type="caution">
    <text evidence="2">The sequence shown here is derived from an EMBL/GenBank/DDBJ whole genome shotgun (WGS) entry which is preliminary data.</text>
</comment>
<dbReference type="PROSITE" id="PS51257">
    <property type="entry name" value="PROKAR_LIPOPROTEIN"/>
    <property type="match status" value="1"/>
</dbReference>
<dbReference type="RefSeq" id="WP_251803669.1">
    <property type="nucleotide sequence ID" value="NZ_JAMQOL010000068.1"/>
</dbReference>
<keyword evidence="1" id="KW-0732">Signal</keyword>
<protein>
    <recommendedName>
        <fullName evidence="4">DUF4878 domain-containing protein</fullName>
    </recommendedName>
</protein>
<organism evidence="2 3">
    <name type="scientific">Paractinoplanes hotanensis</name>
    <dbReference type="NCBI Taxonomy" id="2906497"/>
    <lineage>
        <taxon>Bacteria</taxon>
        <taxon>Bacillati</taxon>
        <taxon>Actinomycetota</taxon>
        <taxon>Actinomycetes</taxon>
        <taxon>Micromonosporales</taxon>
        <taxon>Micromonosporaceae</taxon>
        <taxon>Paractinoplanes</taxon>
    </lineage>
</organism>
<sequence length="149" mass="15239">MSRRRLAVVCGLVVAVTAGCSSVGGSTAPSAPAVTVSDGHGPAVSGPRRNAALLAALTYVRLWARPTQDRKAWHAGIRPMVTPAYAQLLANTDPAQIPARVATGSPRLVSADTAVVVADVPTDAGLIRVTVASTGGRWLIDNARLAPTP</sequence>
<feature type="chain" id="PRO_5047529225" description="DUF4878 domain-containing protein" evidence="1">
    <location>
        <begin position="21"/>
        <end position="149"/>
    </location>
</feature>
<name>A0ABT0YCV4_9ACTN</name>
<dbReference type="Proteomes" id="UP001523216">
    <property type="component" value="Unassembled WGS sequence"/>
</dbReference>
<evidence type="ECO:0008006" key="4">
    <source>
        <dbReference type="Google" id="ProtNLM"/>
    </source>
</evidence>
<keyword evidence="3" id="KW-1185">Reference proteome</keyword>
<reference evidence="2 3" key="1">
    <citation type="submission" date="2022-06" db="EMBL/GenBank/DDBJ databases">
        <title>Actinoplanes abujensis sp. nov., isolated from Nigerian arid soil.</title>
        <authorList>
            <person name="Ding P."/>
        </authorList>
    </citation>
    <scope>NUCLEOTIDE SEQUENCE [LARGE SCALE GENOMIC DNA]</scope>
    <source>
        <strain evidence="3">TRM88002</strain>
    </source>
</reference>
<feature type="signal peptide" evidence="1">
    <location>
        <begin position="1"/>
        <end position="20"/>
    </location>
</feature>
<dbReference type="EMBL" id="JAMQOL010000068">
    <property type="protein sequence ID" value="MCM4083901.1"/>
    <property type="molecule type" value="Genomic_DNA"/>
</dbReference>
<evidence type="ECO:0000313" key="2">
    <source>
        <dbReference type="EMBL" id="MCM4083901.1"/>
    </source>
</evidence>
<accession>A0ABT0YCV4</accession>
<evidence type="ECO:0000313" key="3">
    <source>
        <dbReference type="Proteomes" id="UP001523216"/>
    </source>
</evidence>
<proteinExistence type="predicted"/>
<evidence type="ECO:0000256" key="1">
    <source>
        <dbReference type="SAM" id="SignalP"/>
    </source>
</evidence>